<dbReference type="InterPro" id="IPR035906">
    <property type="entry name" value="MetI-like_sf"/>
</dbReference>
<organism evidence="9 10">
    <name type="scientific">Pelagirhabdus alkalitolerans</name>
    <dbReference type="NCBI Taxonomy" id="1612202"/>
    <lineage>
        <taxon>Bacteria</taxon>
        <taxon>Bacillati</taxon>
        <taxon>Bacillota</taxon>
        <taxon>Bacilli</taxon>
        <taxon>Bacillales</taxon>
        <taxon>Bacillaceae</taxon>
        <taxon>Pelagirhabdus</taxon>
    </lineage>
</organism>
<dbReference type="SUPFAM" id="SSF161098">
    <property type="entry name" value="MetI-like"/>
    <property type="match status" value="1"/>
</dbReference>
<proteinExistence type="inferred from homology"/>
<feature type="domain" description="ABC transmembrane type-1" evidence="8">
    <location>
        <begin position="69"/>
        <end position="259"/>
    </location>
</feature>
<evidence type="ECO:0000256" key="2">
    <source>
        <dbReference type="ARBA" id="ARBA00022448"/>
    </source>
</evidence>
<dbReference type="PROSITE" id="PS50928">
    <property type="entry name" value="ABC_TM1"/>
    <property type="match status" value="1"/>
</dbReference>
<keyword evidence="3" id="KW-1003">Cell membrane</keyword>
<keyword evidence="4 7" id="KW-0812">Transmembrane</keyword>
<dbReference type="GO" id="GO:0005886">
    <property type="term" value="C:plasma membrane"/>
    <property type="evidence" value="ECO:0007669"/>
    <property type="project" value="UniProtKB-SubCell"/>
</dbReference>
<feature type="transmembrane region" description="Helical" evidence="7">
    <location>
        <begin position="240"/>
        <end position="259"/>
    </location>
</feature>
<name>A0A1G6LGB7_9BACI</name>
<dbReference type="Pfam" id="PF00528">
    <property type="entry name" value="BPD_transp_1"/>
    <property type="match status" value="1"/>
</dbReference>
<sequence>MKNKKRIKTLLIYLIMLFFTVITIGPFIFTLLISLKGAQEGIFTTVLPQDPTLSNYVDAFRGANFGAFLLNTAIATGLAVPLNILFCSLAAYPLARMDFRGKTLALTVIISTMAVPFQLFMAPLFQLTGDLGLRNSYLGLIVLQVGTAFGIFLVRQAYLTIPKALEESAYIDGANIFQVWFRVVLPMIKPTLITLGIYTFTFTWGDYLWPLLNTTNSDMYTLSIGLAQLSQSFSGANMKLISAASLMTTIPSIFIFIWLQRYFVGTTSGAVKG</sequence>
<evidence type="ECO:0000259" key="8">
    <source>
        <dbReference type="PROSITE" id="PS50928"/>
    </source>
</evidence>
<dbReference type="PANTHER" id="PTHR43744">
    <property type="entry name" value="ABC TRANSPORTER PERMEASE PROTEIN MG189-RELATED-RELATED"/>
    <property type="match status" value="1"/>
</dbReference>
<dbReference type="RefSeq" id="WP_090796465.1">
    <property type="nucleotide sequence ID" value="NZ_FMYI01000008.1"/>
</dbReference>
<evidence type="ECO:0000256" key="3">
    <source>
        <dbReference type="ARBA" id="ARBA00022475"/>
    </source>
</evidence>
<evidence type="ECO:0000256" key="1">
    <source>
        <dbReference type="ARBA" id="ARBA00004651"/>
    </source>
</evidence>
<dbReference type="GO" id="GO:0055085">
    <property type="term" value="P:transmembrane transport"/>
    <property type="evidence" value="ECO:0007669"/>
    <property type="project" value="InterPro"/>
</dbReference>
<feature type="transmembrane region" description="Helical" evidence="7">
    <location>
        <begin position="68"/>
        <end position="92"/>
    </location>
</feature>
<comment type="subcellular location">
    <subcellularLocation>
        <location evidence="1 7">Cell membrane</location>
        <topology evidence="1 7">Multi-pass membrane protein</topology>
    </subcellularLocation>
</comment>
<keyword evidence="10" id="KW-1185">Reference proteome</keyword>
<evidence type="ECO:0000313" key="10">
    <source>
        <dbReference type="Proteomes" id="UP000242949"/>
    </source>
</evidence>
<feature type="transmembrane region" description="Helical" evidence="7">
    <location>
        <begin position="179"/>
        <end position="200"/>
    </location>
</feature>
<dbReference type="Gene3D" id="1.10.3720.10">
    <property type="entry name" value="MetI-like"/>
    <property type="match status" value="1"/>
</dbReference>
<dbReference type="PANTHER" id="PTHR43744:SF3">
    <property type="entry name" value="LACTOSE TRANSPORT SYSTEM PERMEASE PROTEIN LACG"/>
    <property type="match status" value="1"/>
</dbReference>
<evidence type="ECO:0000256" key="6">
    <source>
        <dbReference type="ARBA" id="ARBA00023136"/>
    </source>
</evidence>
<gene>
    <name evidence="9" type="ORF">SAMN05421734_10872</name>
</gene>
<dbReference type="STRING" id="1612202.SAMN05421734_10872"/>
<evidence type="ECO:0000313" key="9">
    <source>
        <dbReference type="EMBL" id="SDC42244.1"/>
    </source>
</evidence>
<evidence type="ECO:0000256" key="5">
    <source>
        <dbReference type="ARBA" id="ARBA00022989"/>
    </source>
</evidence>
<keyword evidence="5 7" id="KW-1133">Transmembrane helix</keyword>
<keyword evidence="6 7" id="KW-0472">Membrane</keyword>
<reference evidence="10" key="1">
    <citation type="submission" date="2016-09" db="EMBL/GenBank/DDBJ databases">
        <authorList>
            <person name="Varghese N."/>
            <person name="Submissions S."/>
        </authorList>
    </citation>
    <scope>NUCLEOTIDE SEQUENCE [LARGE SCALE GENOMIC DNA]</scope>
    <source>
        <strain evidence="10">S5</strain>
    </source>
</reference>
<feature type="transmembrane region" description="Helical" evidence="7">
    <location>
        <begin position="12"/>
        <end position="35"/>
    </location>
</feature>
<evidence type="ECO:0000256" key="4">
    <source>
        <dbReference type="ARBA" id="ARBA00022692"/>
    </source>
</evidence>
<accession>A0A1G6LGB7</accession>
<dbReference type="Proteomes" id="UP000242949">
    <property type="component" value="Unassembled WGS sequence"/>
</dbReference>
<dbReference type="AlphaFoldDB" id="A0A1G6LGB7"/>
<dbReference type="OrthoDB" id="9771544at2"/>
<feature type="transmembrane region" description="Helical" evidence="7">
    <location>
        <begin position="104"/>
        <end position="125"/>
    </location>
</feature>
<keyword evidence="2 7" id="KW-0813">Transport</keyword>
<dbReference type="EMBL" id="FMYI01000008">
    <property type="protein sequence ID" value="SDC42244.1"/>
    <property type="molecule type" value="Genomic_DNA"/>
</dbReference>
<evidence type="ECO:0000256" key="7">
    <source>
        <dbReference type="RuleBase" id="RU363032"/>
    </source>
</evidence>
<dbReference type="InterPro" id="IPR000515">
    <property type="entry name" value="MetI-like"/>
</dbReference>
<protein>
    <submittedName>
        <fullName evidence="9">Carbohydrate ABC transporter membrane protein 2, CUT1 family</fullName>
    </submittedName>
</protein>
<dbReference type="CDD" id="cd06261">
    <property type="entry name" value="TM_PBP2"/>
    <property type="match status" value="1"/>
</dbReference>
<feature type="transmembrane region" description="Helical" evidence="7">
    <location>
        <begin position="137"/>
        <end position="158"/>
    </location>
</feature>
<comment type="similarity">
    <text evidence="7">Belongs to the binding-protein-dependent transport system permease family.</text>
</comment>